<sequence length="238" mass="26103">MNAIKHPPLALKDNNTIGNRIGNLNGVNALGVTLQGPSVPSIAVLHHNGPYNAQQTTDPNAPDLSLKPHSQPSPAASCCIESLPLQPKYLPIYQREYRSEPRELSPCLPNEARKCQRNSLEIPTRYFEETGLTSRIGSDNSFPSIPALAISSSTEVLVSIIESKSRRNSRISVNSKGSNKVKSPDCDFKSPSTEFTNSSIHSTPNENNINCIFNKQDESKYCDTNVDSVIQDFSNSYV</sequence>
<evidence type="ECO:0000256" key="1">
    <source>
        <dbReference type="SAM" id="MobiDB-lite"/>
    </source>
</evidence>
<feature type="compositionally biased region" description="Low complexity" evidence="1">
    <location>
        <begin position="172"/>
        <end position="181"/>
    </location>
</feature>
<dbReference type="EMBL" id="JABFTP020000062">
    <property type="protein sequence ID" value="KAL3273783.1"/>
    <property type="molecule type" value="Genomic_DNA"/>
</dbReference>
<reference evidence="2 3" key="1">
    <citation type="journal article" date="2021" name="BMC Biol.">
        <title>Horizontally acquired antibacterial genes associated with adaptive radiation of ladybird beetles.</title>
        <authorList>
            <person name="Li H.S."/>
            <person name="Tang X.F."/>
            <person name="Huang Y.H."/>
            <person name="Xu Z.Y."/>
            <person name="Chen M.L."/>
            <person name="Du X.Y."/>
            <person name="Qiu B.Y."/>
            <person name="Chen P.T."/>
            <person name="Zhang W."/>
            <person name="Slipinski A."/>
            <person name="Escalona H.E."/>
            <person name="Waterhouse R.M."/>
            <person name="Zwick A."/>
            <person name="Pang H."/>
        </authorList>
    </citation>
    <scope>NUCLEOTIDE SEQUENCE [LARGE SCALE GENOMIC DNA]</scope>
    <source>
        <strain evidence="2">SYSU2018</strain>
    </source>
</reference>
<feature type="compositionally biased region" description="Polar residues" evidence="1">
    <location>
        <begin position="190"/>
        <end position="201"/>
    </location>
</feature>
<feature type="region of interest" description="Disordered" evidence="1">
    <location>
        <begin position="169"/>
        <end position="201"/>
    </location>
</feature>
<dbReference type="Proteomes" id="UP001516400">
    <property type="component" value="Unassembled WGS sequence"/>
</dbReference>
<name>A0ABD2N512_9CUCU</name>
<protein>
    <submittedName>
        <fullName evidence="2">Uncharacterized protein</fullName>
    </submittedName>
</protein>
<comment type="caution">
    <text evidence="2">The sequence shown here is derived from an EMBL/GenBank/DDBJ whole genome shotgun (WGS) entry which is preliminary data.</text>
</comment>
<keyword evidence="3" id="KW-1185">Reference proteome</keyword>
<evidence type="ECO:0000313" key="3">
    <source>
        <dbReference type="Proteomes" id="UP001516400"/>
    </source>
</evidence>
<gene>
    <name evidence="2" type="ORF">HHI36_015210</name>
</gene>
<proteinExistence type="predicted"/>
<accession>A0ABD2N512</accession>
<organism evidence="2 3">
    <name type="scientific">Cryptolaemus montrouzieri</name>
    <dbReference type="NCBI Taxonomy" id="559131"/>
    <lineage>
        <taxon>Eukaryota</taxon>
        <taxon>Metazoa</taxon>
        <taxon>Ecdysozoa</taxon>
        <taxon>Arthropoda</taxon>
        <taxon>Hexapoda</taxon>
        <taxon>Insecta</taxon>
        <taxon>Pterygota</taxon>
        <taxon>Neoptera</taxon>
        <taxon>Endopterygota</taxon>
        <taxon>Coleoptera</taxon>
        <taxon>Polyphaga</taxon>
        <taxon>Cucujiformia</taxon>
        <taxon>Coccinelloidea</taxon>
        <taxon>Coccinellidae</taxon>
        <taxon>Scymninae</taxon>
        <taxon>Scymnini</taxon>
        <taxon>Cryptolaemus</taxon>
    </lineage>
</organism>
<feature type="region of interest" description="Disordered" evidence="1">
    <location>
        <begin position="50"/>
        <end position="70"/>
    </location>
</feature>
<dbReference type="AlphaFoldDB" id="A0ABD2N512"/>
<evidence type="ECO:0000313" key="2">
    <source>
        <dbReference type="EMBL" id="KAL3273783.1"/>
    </source>
</evidence>